<dbReference type="SUPFAM" id="SSF57701">
    <property type="entry name" value="Zn2/Cys6 DNA-binding domain"/>
    <property type="match status" value="1"/>
</dbReference>
<dbReference type="SMART" id="SM00066">
    <property type="entry name" value="GAL4"/>
    <property type="match status" value="1"/>
</dbReference>
<dbReference type="InterPro" id="IPR001138">
    <property type="entry name" value="Zn2Cys6_DnaBD"/>
</dbReference>
<dbReference type="CDD" id="cd00067">
    <property type="entry name" value="GAL4"/>
    <property type="match status" value="1"/>
</dbReference>
<dbReference type="GO" id="GO:0003677">
    <property type="term" value="F:DNA binding"/>
    <property type="evidence" value="ECO:0007669"/>
    <property type="project" value="InterPro"/>
</dbReference>
<dbReference type="GO" id="GO:0008270">
    <property type="term" value="F:zinc ion binding"/>
    <property type="evidence" value="ECO:0007669"/>
    <property type="project" value="InterPro"/>
</dbReference>
<keyword evidence="8" id="KW-1185">Reference proteome</keyword>
<reference evidence="7 8" key="1">
    <citation type="journal article" date="2016" name="Sci. Rep.">
        <title>Peltaster fructicola genome reveals evolution from an invasive phytopathogen to an ectophytic parasite.</title>
        <authorList>
            <person name="Xu C."/>
            <person name="Chen H."/>
            <person name="Gleason M.L."/>
            <person name="Xu J.R."/>
            <person name="Liu H."/>
            <person name="Zhang R."/>
            <person name="Sun G."/>
        </authorList>
    </citation>
    <scope>NUCLEOTIDE SEQUENCE [LARGE SCALE GENOMIC DNA]</scope>
    <source>
        <strain evidence="7 8">LNHT1506</strain>
    </source>
</reference>
<dbReference type="OrthoDB" id="3862662at2759"/>
<feature type="domain" description="Zn(2)-C6 fungal-type" evidence="6">
    <location>
        <begin position="9"/>
        <end position="39"/>
    </location>
</feature>
<dbReference type="GO" id="GO:0006351">
    <property type="term" value="P:DNA-templated transcription"/>
    <property type="evidence" value="ECO:0007669"/>
    <property type="project" value="InterPro"/>
</dbReference>
<evidence type="ECO:0000256" key="3">
    <source>
        <dbReference type="ARBA" id="ARBA00023015"/>
    </source>
</evidence>
<dbReference type="PROSITE" id="PS50048">
    <property type="entry name" value="ZN2_CY6_FUNGAL_2"/>
    <property type="match status" value="1"/>
</dbReference>
<dbReference type="GO" id="GO:0000981">
    <property type="term" value="F:DNA-binding transcription factor activity, RNA polymerase II-specific"/>
    <property type="evidence" value="ECO:0007669"/>
    <property type="project" value="InterPro"/>
</dbReference>
<evidence type="ECO:0000256" key="4">
    <source>
        <dbReference type="ARBA" id="ARBA00023163"/>
    </source>
</evidence>
<dbReference type="Gene3D" id="4.10.240.10">
    <property type="entry name" value="Zn(2)-C6 fungal-type DNA-binding domain"/>
    <property type="match status" value="1"/>
</dbReference>
<dbReference type="Pfam" id="PF00172">
    <property type="entry name" value="Zn_clus"/>
    <property type="match status" value="1"/>
</dbReference>
<evidence type="ECO:0000313" key="8">
    <source>
        <dbReference type="Proteomes" id="UP000503462"/>
    </source>
</evidence>
<proteinExistence type="predicted"/>
<dbReference type="EMBL" id="CP051140">
    <property type="protein sequence ID" value="QIW97529.1"/>
    <property type="molecule type" value="Genomic_DNA"/>
</dbReference>
<dbReference type="InterPro" id="IPR050815">
    <property type="entry name" value="TF_fung"/>
</dbReference>
<organism evidence="7 8">
    <name type="scientific">Peltaster fructicola</name>
    <dbReference type="NCBI Taxonomy" id="286661"/>
    <lineage>
        <taxon>Eukaryota</taxon>
        <taxon>Fungi</taxon>
        <taxon>Dikarya</taxon>
        <taxon>Ascomycota</taxon>
        <taxon>Pezizomycotina</taxon>
        <taxon>Dothideomycetes</taxon>
        <taxon>Dothideomycetes incertae sedis</taxon>
        <taxon>Peltaster</taxon>
    </lineage>
</organism>
<keyword evidence="4" id="KW-0804">Transcription</keyword>
<dbReference type="PANTHER" id="PTHR47338:SF20">
    <property type="entry name" value="ZN(II)2CYS6 TRANSCRIPTION FACTOR (EUROFUNG)"/>
    <property type="match status" value="1"/>
</dbReference>
<evidence type="ECO:0000313" key="7">
    <source>
        <dbReference type="EMBL" id="QIW97529.1"/>
    </source>
</evidence>
<name>A0A6H0XST9_9PEZI</name>
<accession>A0A6H0XST9</accession>
<dbReference type="PANTHER" id="PTHR47338">
    <property type="entry name" value="ZN(II)2CYS6 TRANSCRIPTION FACTOR (EUROFUNG)-RELATED"/>
    <property type="match status" value="1"/>
</dbReference>
<dbReference type="Proteomes" id="UP000503462">
    <property type="component" value="Chromosome 2"/>
</dbReference>
<dbReference type="PROSITE" id="PS00463">
    <property type="entry name" value="ZN2_CY6_FUNGAL_1"/>
    <property type="match status" value="1"/>
</dbReference>
<evidence type="ECO:0000259" key="6">
    <source>
        <dbReference type="PROSITE" id="PS50048"/>
    </source>
</evidence>
<dbReference type="Pfam" id="PF04082">
    <property type="entry name" value="Fungal_trans"/>
    <property type="match status" value="1"/>
</dbReference>
<evidence type="ECO:0000256" key="5">
    <source>
        <dbReference type="ARBA" id="ARBA00023242"/>
    </source>
</evidence>
<sequence>MSPSLAAQACSACRKQKRRCDKQLPACTLCIRIGRDCKYLHEQARDPEVSSSAEFEALRQRVIDLESVIATSSARADGVPENGTPRPHATKDSLSAAMGDRVAVAGSWPTRSGQQQFPSLFFLDALIFGYAGNQIPSPYVKVPVDGTACLGTSVELRTTTEEYFTTVHSYFPIISKIRLFQHLSNPLHEPGADYLLLFMAIKLITAEVPSDVAAAQLSAYRDVKALYSYIESRNGFTMQTLQALLLIALFEIGHSIWPAAYLTTGGCARLGHAMGVHSRHATSMLPRTTTWTEQEERRRVAWGIFILDRYANVGHHNKPFATDDPGLDVHLPTDDGAWDRGQMGAAAPLSLSASQSTSVSSYARLCQATHMLSKVIRHTNDRSMPEDYLSSEALQLDVTVRALLDAMQDELSVMDDDKIGTFISAVSVCISAAMTLYDKYSCSTTFEDTTVSESRLHVHKRSIDGLAEVTDRSFQLAKRLKIYIAAYGIRKVSPFVLDSLYSAAATYAWYVRESSDAACGERLDELKELMSIIDGRWRSAGEYVRIVDSTESYINGDRR</sequence>
<protein>
    <recommendedName>
        <fullName evidence="6">Zn(2)-C6 fungal-type domain-containing protein</fullName>
    </recommendedName>
</protein>
<keyword evidence="3" id="KW-0805">Transcription regulation</keyword>
<keyword evidence="5" id="KW-0539">Nucleus</keyword>
<dbReference type="InterPro" id="IPR007219">
    <property type="entry name" value="XnlR_reg_dom"/>
</dbReference>
<dbReference type="GO" id="GO:0005634">
    <property type="term" value="C:nucleus"/>
    <property type="evidence" value="ECO:0007669"/>
    <property type="project" value="UniProtKB-SubCell"/>
</dbReference>
<comment type="subcellular location">
    <subcellularLocation>
        <location evidence="1">Nucleus</location>
    </subcellularLocation>
</comment>
<dbReference type="InterPro" id="IPR036864">
    <property type="entry name" value="Zn2-C6_fun-type_DNA-bd_sf"/>
</dbReference>
<dbReference type="AlphaFoldDB" id="A0A6H0XST9"/>
<dbReference type="CDD" id="cd12148">
    <property type="entry name" value="fungal_TF_MHR"/>
    <property type="match status" value="1"/>
</dbReference>
<dbReference type="SMART" id="SM00906">
    <property type="entry name" value="Fungal_trans"/>
    <property type="match status" value="1"/>
</dbReference>
<evidence type="ECO:0000256" key="1">
    <source>
        <dbReference type="ARBA" id="ARBA00004123"/>
    </source>
</evidence>
<keyword evidence="2" id="KW-0479">Metal-binding</keyword>
<evidence type="ECO:0000256" key="2">
    <source>
        <dbReference type="ARBA" id="ARBA00022723"/>
    </source>
</evidence>
<gene>
    <name evidence="7" type="ORF">AMS68_003047</name>
</gene>